<evidence type="ECO:0000256" key="8">
    <source>
        <dbReference type="ARBA" id="ARBA00023128"/>
    </source>
</evidence>
<evidence type="ECO:0000256" key="6">
    <source>
        <dbReference type="ARBA" id="ARBA00022792"/>
    </source>
</evidence>
<comment type="subcellular location">
    <subcellularLocation>
        <location evidence="1">Mitochondrion inner membrane</location>
        <topology evidence="1">Multi-pass membrane protein</topology>
    </subcellularLocation>
</comment>
<feature type="repeat" description="Solcar" evidence="10">
    <location>
        <begin position="214"/>
        <end position="304"/>
    </location>
</feature>
<evidence type="ECO:0000256" key="3">
    <source>
        <dbReference type="ARBA" id="ARBA00022448"/>
    </source>
</evidence>
<evidence type="ECO:0000256" key="9">
    <source>
        <dbReference type="ARBA" id="ARBA00023136"/>
    </source>
</evidence>
<evidence type="ECO:0000313" key="13">
    <source>
        <dbReference type="EMBL" id="CEM49544.1"/>
    </source>
</evidence>
<dbReference type="Pfam" id="PF00153">
    <property type="entry name" value="Mito_carr"/>
    <property type="match status" value="3"/>
</dbReference>
<dbReference type="VEuPathDB" id="CryptoDB:Cvel_9466"/>
<keyword evidence="6" id="KW-0999">Mitochondrion inner membrane</keyword>
<gene>
    <name evidence="13" type="ORF">Cvel_9466</name>
</gene>
<keyword evidence="9 10" id="KW-0472">Membrane</keyword>
<dbReference type="InterPro" id="IPR023395">
    <property type="entry name" value="MCP_dom_sf"/>
</dbReference>
<reference evidence="13" key="1">
    <citation type="submission" date="2014-11" db="EMBL/GenBank/DDBJ databases">
        <authorList>
            <person name="Otto D Thomas"/>
            <person name="Naeem Raeece"/>
        </authorList>
    </citation>
    <scope>NUCLEOTIDE SEQUENCE</scope>
</reference>
<organism evidence="13">
    <name type="scientific">Chromera velia CCMP2878</name>
    <dbReference type="NCBI Taxonomy" id="1169474"/>
    <lineage>
        <taxon>Eukaryota</taxon>
        <taxon>Sar</taxon>
        <taxon>Alveolata</taxon>
        <taxon>Colpodellida</taxon>
        <taxon>Chromeraceae</taxon>
        <taxon>Chromera</taxon>
    </lineage>
</organism>
<dbReference type="AlphaFoldDB" id="A0A0G4HYE4"/>
<feature type="repeat" description="Solcar" evidence="10">
    <location>
        <begin position="18"/>
        <end position="103"/>
    </location>
</feature>
<keyword evidence="3 11" id="KW-0813">Transport</keyword>
<dbReference type="PANTHER" id="PTHR45618">
    <property type="entry name" value="MITOCHONDRIAL DICARBOXYLATE CARRIER-RELATED"/>
    <property type="match status" value="1"/>
</dbReference>
<evidence type="ECO:0000256" key="7">
    <source>
        <dbReference type="ARBA" id="ARBA00022989"/>
    </source>
</evidence>
<dbReference type="Gene3D" id="1.50.40.10">
    <property type="entry name" value="Mitochondrial carrier domain"/>
    <property type="match status" value="2"/>
</dbReference>
<evidence type="ECO:0000256" key="2">
    <source>
        <dbReference type="ARBA" id="ARBA00006375"/>
    </source>
</evidence>
<evidence type="ECO:0000256" key="11">
    <source>
        <dbReference type="RuleBase" id="RU000488"/>
    </source>
</evidence>
<keyword evidence="5" id="KW-0677">Repeat</keyword>
<protein>
    <recommendedName>
        <fullName evidence="14">Mitochondrial 2-oxoglutarate/malate carrier protein</fullName>
    </recommendedName>
</protein>
<evidence type="ECO:0000256" key="10">
    <source>
        <dbReference type="PROSITE-ProRule" id="PRU00282"/>
    </source>
</evidence>
<dbReference type="GO" id="GO:0005743">
    <property type="term" value="C:mitochondrial inner membrane"/>
    <property type="evidence" value="ECO:0007669"/>
    <property type="project" value="UniProtKB-SubCell"/>
</dbReference>
<evidence type="ECO:0000256" key="12">
    <source>
        <dbReference type="SAM" id="Phobius"/>
    </source>
</evidence>
<keyword evidence="8" id="KW-0496">Mitochondrion</keyword>
<dbReference type="EMBL" id="CDMZ01004371">
    <property type="protein sequence ID" value="CEM49544.1"/>
    <property type="molecule type" value="Genomic_DNA"/>
</dbReference>
<evidence type="ECO:0000256" key="5">
    <source>
        <dbReference type="ARBA" id="ARBA00022737"/>
    </source>
</evidence>
<dbReference type="PhylomeDB" id="A0A0G4HYE4"/>
<evidence type="ECO:0008006" key="14">
    <source>
        <dbReference type="Google" id="ProtNLM"/>
    </source>
</evidence>
<keyword evidence="4 10" id="KW-0812">Transmembrane</keyword>
<proteinExistence type="inferred from homology"/>
<comment type="similarity">
    <text evidence="2 11">Belongs to the mitochondrial carrier (TC 2.A.29) family.</text>
</comment>
<feature type="repeat" description="Solcar" evidence="10">
    <location>
        <begin position="111"/>
        <end position="202"/>
    </location>
</feature>
<name>A0A0G4HYE4_9ALVE</name>
<dbReference type="FunFam" id="1.50.40.10:FF:000009">
    <property type="entry name" value="Mitochondrial 2-oxoglutarate/malate carrier protein"/>
    <property type="match status" value="1"/>
</dbReference>
<evidence type="ECO:0000256" key="4">
    <source>
        <dbReference type="ARBA" id="ARBA00022692"/>
    </source>
</evidence>
<feature type="transmembrane region" description="Helical" evidence="12">
    <location>
        <begin position="17"/>
        <end position="34"/>
    </location>
</feature>
<accession>A0A0G4HYE4</accession>
<sequence>MPDKGGPGTGQKKSPPWLTLTLSGLAGIGGWMFVHPFDVLKTRMQLSGEGGGARAYKGTVDAAVKISQREGVLALYAGLSAGVTRQASYTTLRAGLYQIFRDKMAGGSKETSFGTKLICGLASGATAATICCPVEVSLIRMQADGRLPPEERRNYKNVFDGILRIAREEGIATCWRGSTPTVVRAMVVNMVQMATYDEAKRTLQKQNAVSSLKAGLPLHFASSLTSGFLYSAASLPFDIAKTRMQNQKALADGSRQYSNIFQTLMLIVRLEGPAALWKGFAPYFGRSGLHTVGMFMILEQLKRIASTKFGYSS</sequence>
<keyword evidence="7 12" id="KW-1133">Transmembrane helix</keyword>
<dbReference type="SUPFAM" id="SSF103506">
    <property type="entry name" value="Mitochondrial carrier"/>
    <property type="match status" value="1"/>
</dbReference>
<dbReference type="InterPro" id="IPR018108">
    <property type="entry name" value="MCP_transmembrane"/>
</dbReference>
<dbReference type="PROSITE" id="PS50920">
    <property type="entry name" value="SOLCAR"/>
    <property type="match status" value="3"/>
</dbReference>
<evidence type="ECO:0000256" key="1">
    <source>
        <dbReference type="ARBA" id="ARBA00004448"/>
    </source>
</evidence>
<dbReference type="InterPro" id="IPR050391">
    <property type="entry name" value="Mito_Metabolite_Transporter"/>
</dbReference>